<dbReference type="InterPro" id="IPR036188">
    <property type="entry name" value="FAD/NAD-bd_sf"/>
</dbReference>
<proteinExistence type="predicted"/>
<dbReference type="InterPro" id="IPR023753">
    <property type="entry name" value="FAD/NAD-binding_dom"/>
</dbReference>
<feature type="domain" description="FAD/NAD(P)-binding" evidence="3">
    <location>
        <begin position="7"/>
        <end position="285"/>
    </location>
</feature>
<dbReference type="SUPFAM" id="SSF51905">
    <property type="entry name" value="FAD/NAD(P)-binding domain"/>
    <property type="match status" value="1"/>
</dbReference>
<dbReference type="RefSeq" id="WP_054726543.1">
    <property type="nucleotide sequence ID" value="NZ_CP012898.1"/>
</dbReference>
<dbReference type="PANTHER" id="PTHR48105">
    <property type="entry name" value="THIOREDOXIN REDUCTASE 1-RELATED-RELATED"/>
    <property type="match status" value="1"/>
</dbReference>
<dbReference type="AlphaFoldDB" id="A0A0P0CKF6"/>
<dbReference type="EMBL" id="CP012898">
    <property type="protein sequence ID" value="ALJ04903.1"/>
    <property type="molecule type" value="Genomic_DNA"/>
</dbReference>
<sequence length="301" mass="32762">MRTKSFEVIIIGGSYAGLSAAMTLGRSLRNVLIIDNGQPCNRQTPHSHNFITQDGVPPTEIAAKAKEQVLKYTTVDFITDLAVSAEKTKKGFSITTQSGDVVTAEKLIIATGVKDIIPKIDGFEECWGISMIHCPYCHGYEVRNKKTGIMANGERAFHLASLVNNLTDNLTILTTGKADFTSEQLAKLESHQIAIIETKISAIEHQNGHLQKVILSNEKNVAFNAIYAGFPFVQHTDIPVSLGCELTEHGHIKVNEFQQTTIESIYACGDNSTMMRSVATAVANGNLAGAMVNADLTKKHF</sequence>
<organism evidence="4 5">
    <name type="scientific">Pseudalgibacter alginicilyticus</name>
    <dbReference type="NCBI Taxonomy" id="1736674"/>
    <lineage>
        <taxon>Bacteria</taxon>
        <taxon>Pseudomonadati</taxon>
        <taxon>Bacteroidota</taxon>
        <taxon>Flavobacteriia</taxon>
        <taxon>Flavobacteriales</taxon>
        <taxon>Flavobacteriaceae</taxon>
        <taxon>Pseudalgibacter</taxon>
    </lineage>
</organism>
<evidence type="ECO:0000256" key="2">
    <source>
        <dbReference type="ARBA" id="ARBA00023002"/>
    </source>
</evidence>
<gene>
    <name evidence="4" type="ORF">APS56_07105</name>
</gene>
<evidence type="ECO:0000313" key="5">
    <source>
        <dbReference type="Proteomes" id="UP000057981"/>
    </source>
</evidence>
<dbReference type="Gene3D" id="3.50.50.60">
    <property type="entry name" value="FAD/NAD(P)-binding domain"/>
    <property type="match status" value="2"/>
</dbReference>
<evidence type="ECO:0000256" key="1">
    <source>
        <dbReference type="ARBA" id="ARBA00022630"/>
    </source>
</evidence>
<dbReference type="OrthoDB" id="9806179at2"/>
<accession>A0A0P0CKF6</accession>
<dbReference type="PRINTS" id="PR00368">
    <property type="entry name" value="FADPNR"/>
</dbReference>
<dbReference type="STRING" id="1736674.APS56_07105"/>
<dbReference type="PRINTS" id="PR00469">
    <property type="entry name" value="PNDRDTASEII"/>
</dbReference>
<dbReference type="InterPro" id="IPR050097">
    <property type="entry name" value="Ferredoxin-NADP_redctase_2"/>
</dbReference>
<keyword evidence="2" id="KW-0560">Oxidoreductase</keyword>
<keyword evidence="1" id="KW-0285">Flavoprotein</keyword>
<reference evidence="4 5" key="1">
    <citation type="submission" date="2015-10" db="EMBL/GenBank/DDBJ databases">
        <authorList>
            <person name="Gilbert D.G."/>
        </authorList>
    </citation>
    <scope>NUCLEOTIDE SEQUENCE [LARGE SCALE GENOMIC DNA]</scope>
    <source>
        <strain evidence="5">HZ-22</strain>
    </source>
</reference>
<dbReference type="KEGG" id="ahz:APS56_07105"/>
<dbReference type="Proteomes" id="UP000057981">
    <property type="component" value="Chromosome"/>
</dbReference>
<dbReference type="PATRIC" id="fig|1736674.3.peg.1453"/>
<evidence type="ECO:0000259" key="3">
    <source>
        <dbReference type="Pfam" id="PF07992"/>
    </source>
</evidence>
<dbReference type="Pfam" id="PF07992">
    <property type="entry name" value="Pyr_redox_2"/>
    <property type="match status" value="1"/>
</dbReference>
<name>A0A0P0CKF6_9FLAO</name>
<evidence type="ECO:0000313" key="4">
    <source>
        <dbReference type="EMBL" id="ALJ04903.1"/>
    </source>
</evidence>
<dbReference type="GO" id="GO:0016491">
    <property type="term" value="F:oxidoreductase activity"/>
    <property type="evidence" value="ECO:0007669"/>
    <property type="project" value="UniProtKB-KW"/>
</dbReference>
<keyword evidence="5" id="KW-1185">Reference proteome</keyword>
<protein>
    <submittedName>
        <fullName evidence="4">Pyridine nucleotide-disulfide oxidoreductase</fullName>
    </submittedName>
</protein>